<evidence type="ECO:0000313" key="2">
    <source>
        <dbReference type="Proteomes" id="UP000015530"/>
    </source>
</evidence>
<gene>
    <name evidence="1" type="ORF">CGLO_15384</name>
</gene>
<accession>T0JR42</accession>
<protein>
    <submittedName>
        <fullName evidence="1">Uncharacterized protein</fullName>
    </submittedName>
</protein>
<dbReference type="EMBL" id="AMYD01003665">
    <property type="protein sequence ID" value="EQB45707.1"/>
    <property type="molecule type" value="Genomic_DNA"/>
</dbReference>
<sequence length="10" mass="1132">MSIDPVINFP</sequence>
<comment type="caution">
    <text evidence="1">The sequence shown here is derived from an EMBL/GenBank/DDBJ whole genome shotgun (WGS) entry which is preliminary data.</text>
</comment>
<reference evidence="2" key="1">
    <citation type="journal article" date="2013" name="Mol. Plant Microbe Interact.">
        <title>Global aspects of pacC regulation of pathogenicity genes in Colletotrichum gloeosporioides as revealed by transcriptome analysis.</title>
        <authorList>
            <person name="Alkan N."/>
            <person name="Meng X."/>
            <person name="Friedlander G."/>
            <person name="Reuveni E."/>
            <person name="Sukno S."/>
            <person name="Sherman A."/>
            <person name="Thon M."/>
            <person name="Fluhr R."/>
            <person name="Prusky D."/>
        </authorList>
    </citation>
    <scope>NUCLEOTIDE SEQUENCE [LARGE SCALE GENOMIC DNA]</scope>
    <source>
        <strain evidence="2">Cg-14</strain>
    </source>
</reference>
<proteinExistence type="predicted"/>
<organism evidence="1 2">
    <name type="scientific">Colletotrichum gloeosporioides (strain Cg-14)</name>
    <name type="common">Anthracnose fungus</name>
    <name type="synonym">Glomerella cingulata</name>
    <dbReference type="NCBI Taxonomy" id="1237896"/>
    <lineage>
        <taxon>Eukaryota</taxon>
        <taxon>Fungi</taxon>
        <taxon>Dikarya</taxon>
        <taxon>Ascomycota</taxon>
        <taxon>Pezizomycotina</taxon>
        <taxon>Sordariomycetes</taxon>
        <taxon>Hypocreomycetidae</taxon>
        <taxon>Glomerellales</taxon>
        <taxon>Glomerellaceae</taxon>
        <taxon>Colletotrichum</taxon>
        <taxon>Colletotrichum gloeosporioides species complex</taxon>
    </lineage>
</organism>
<name>T0JR42_COLGC</name>
<dbReference type="HOGENOM" id="CLU_3438350_0_0_1"/>
<dbReference type="Proteomes" id="UP000015530">
    <property type="component" value="Unassembled WGS sequence"/>
</dbReference>
<evidence type="ECO:0000313" key="1">
    <source>
        <dbReference type="EMBL" id="EQB45707.1"/>
    </source>
</evidence>